<comment type="similarity">
    <text evidence="2">Belongs to the APC3/CDC27 family.</text>
</comment>
<dbReference type="InterPro" id="IPR011990">
    <property type="entry name" value="TPR-like_helical_dom_sf"/>
</dbReference>
<protein>
    <submittedName>
        <fullName evidence="4">Lipopolysaccharide assembly protein b</fullName>
    </submittedName>
</protein>
<dbReference type="PANTHER" id="PTHR12558:SF13">
    <property type="entry name" value="CELL DIVISION CYCLE PROTEIN 27 HOMOLOG"/>
    <property type="match status" value="1"/>
</dbReference>
<dbReference type="SMART" id="SM00028">
    <property type="entry name" value="TPR"/>
    <property type="match status" value="5"/>
</dbReference>
<evidence type="ECO:0000313" key="4">
    <source>
        <dbReference type="EMBL" id="KAJ6246397.1"/>
    </source>
</evidence>
<organism evidence="4 5">
    <name type="scientific">Anaeramoeba flamelloides</name>
    <dbReference type="NCBI Taxonomy" id="1746091"/>
    <lineage>
        <taxon>Eukaryota</taxon>
        <taxon>Metamonada</taxon>
        <taxon>Anaeramoebidae</taxon>
        <taxon>Anaeramoeba</taxon>
    </lineage>
</organism>
<proteinExistence type="inferred from homology"/>
<sequence>METRYFTCFVLNSNYSDNGYQFRNENQIDQLENANGEELKKRIRLAIAQTYFLIEENKHEKALKIIQNCVLKADQIELDPNNVSILYNNQGYCLLCKNNLKLAYDCFITSLEILRRNAPVYNNLACFFYLNNDYEQAKYNLKQAIEINGLDYKFFYNLGIINENSGSLNEAKKNFKKSREINSNCVLTLRSLTRIYQTLGKNKKAFEISKRAHKIKPDDIRICIQLANLAITNEEFHLALEKFQMAQGLPENANYQTIISEKIEILQIKLLVDQGNKNNYNNNNNNINNNNNDNNNNNYNDFLKEPIEIKKKIMKSKEKN</sequence>
<keyword evidence="1" id="KW-0802">TPR repeat</keyword>
<dbReference type="Gene3D" id="1.25.40.10">
    <property type="entry name" value="Tetratricopeptide repeat domain"/>
    <property type="match status" value="2"/>
</dbReference>
<gene>
    <name evidence="4" type="ORF">M0813_19323</name>
</gene>
<evidence type="ECO:0000256" key="2">
    <source>
        <dbReference type="ARBA" id="ARBA00038210"/>
    </source>
</evidence>
<dbReference type="Pfam" id="PF13181">
    <property type="entry name" value="TPR_8"/>
    <property type="match status" value="2"/>
</dbReference>
<evidence type="ECO:0000313" key="5">
    <source>
        <dbReference type="Proteomes" id="UP001150062"/>
    </source>
</evidence>
<name>A0ABQ8YP50_9EUKA</name>
<comment type="caution">
    <text evidence="4">The sequence shown here is derived from an EMBL/GenBank/DDBJ whole genome shotgun (WGS) entry which is preliminary data.</text>
</comment>
<dbReference type="Proteomes" id="UP001150062">
    <property type="component" value="Unassembled WGS sequence"/>
</dbReference>
<dbReference type="PANTHER" id="PTHR12558">
    <property type="entry name" value="CELL DIVISION CYCLE 16,23,27"/>
    <property type="match status" value="1"/>
</dbReference>
<feature type="region of interest" description="Disordered" evidence="3">
    <location>
        <begin position="281"/>
        <end position="300"/>
    </location>
</feature>
<evidence type="ECO:0000256" key="1">
    <source>
        <dbReference type="ARBA" id="ARBA00022803"/>
    </source>
</evidence>
<accession>A0ABQ8YP50</accession>
<reference evidence="4" key="1">
    <citation type="submission" date="2022-08" db="EMBL/GenBank/DDBJ databases">
        <title>Novel sulfate-reducing endosymbionts in the free-living metamonad Anaeramoeba.</title>
        <authorList>
            <person name="Jerlstrom-Hultqvist J."/>
            <person name="Cepicka I."/>
            <person name="Gallot-Lavallee L."/>
            <person name="Salas-Leiva D."/>
            <person name="Curtis B.A."/>
            <person name="Zahonova K."/>
            <person name="Pipaliya S."/>
            <person name="Dacks J."/>
            <person name="Roger A.J."/>
        </authorList>
    </citation>
    <scope>NUCLEOTIDE SEQUENCE</scope>
    <source>
        <strain evidence="4">Schooner1</strain>
    </source>
</reference>
<dbReference type="EMBL" id="JAOAOG010000135">
    <property type="protein sequence ID" value="KAJ6246397.1"/>
    <property type="molecule type" value="Genomic_DNA"/>
</dbReference>
<dbReference type="SUPFAM" id="SSF48452">
    <property type="entry name" value="TPR-like"/>
    <property type="match status" value="1"/>
</dbReference>
<dbReference type="InterPro" id="IPR019734">
    <property type="entry name" value="TPR_rpt"/>
</dbReference>
<evidence type="ECO:0000256" key="3">
    <source>
        <dbReference type="SAM" id="MobiDB-lite"/>
    </source>
</evidence>
<keyword evidence="5" id="KW-1185">Reference proteome</keyword>